<dbReference type="GO" id="GO:0003700">
    <property type="term" value="F:DNA-binding transcription factor activity"/>
    <property type="evidence" value="ECO:0007669"/>
    <property type="project" value="TreeGrafter"/>
</dbReference>
<dbReference type="InterPro" id="IPR009057">
    <property type="entry name" value="Homeodomain-like_sf"/>
</dbReference>
<evidence type="ECO:0000313" key="8">
    <source>
        <dbReference type="Proteomes" id="UP001139089"/>
    </source>
</evidence>
<dbReference type="PROSITE" id="PS01081">
    <property type="entry name" value="HTH_TETR_1"/>
    <property type="match status" value="1"/>
</dbReference>
<dbReference type="InterPro" id="IPR001647">
    <property type="entry name" value="HTH_TetR"/>
</dbReference>
<dbReference type="SUPFAM" id="SSF46689">
    <property type="entry name" value="Homeodomain-like"/>
    <property type="match status" value="1"/>
</dbReference>
<evidence type="ECO:0000256" key="3">
    <source>
        <dbReference type="ARBA" id="ARBA00023163"/>
    </source>
</evidence>
<dbReference type="Gene3D" id="1.10.357.10">
    <property type="entry name" value="Tetracycline Repressor, domain 2"/>
    <property type="match status" value="1"/>
</dbReference>
<evidence type="ECO:0000259" key="6">
    <source>
        <dbReference type="PROSITE" id="PS50977"/>
    </source>
</evidence>
<sequence>MPALQRADARATAIEDTTVEDEAPATEATQHGVSRNPAPADTATGGRRAAGEDPVKREQIIDGAKRVFMAVGFDAASMNDITREAGVSKGTIYVYFDGKEDLFAAMIERERAKVVASMKHVLQSNHGPIDAVLQDFGVTFVTHMCADKTVRGMKMVLSVSERMPALCHRFFSASPENGYTILRAYLEDKIAEGLLAIEDTDLASRQFIELCMPGLFKRRLFGWLPVPPDADEIDRTVRSAIAMFLTFYIAKK</sequence>
<dbReference type="Gene3D" id="1.10.10.60">
    <property type="entry name" value="Homeodomain-like"/>
    <property type="match status" value="1"/>
</dbReference>
<feature type="region of interest" description="Disordered" evidence="5">
    <location>
        <begin position="1"/>
        <end position="56"/>
    </location>
</feature>
<evidence type="ECO:0000256" key="5">
    <source>
        <dbReference type="SAM" id="MobiDB-lite"/>
    </source>
</evidence>
<feature type="domain" description="HTH tetR-type" evidence="6">
    <location>
        <begin position="54"/>
        <end position="114"/>
    </location>
</feature>
<keyword evidence="2 4" id="KW-0238">DNA-binding</keyword>
<keyword evidence="1" id="KW-0805">Transcription regulation</keyword>
<dbReference type="PANTHER" id="PTHR30055">
    <property type="entry name" value="HTH-TYPE TRANSCRIPTIONAL REGULATOR RUTR"/>
    <property type="match status" value="1"/>
</dbReference>
<keyword evidence="8" id="KW-1185">Reference proteome</keyword>
<gene>
    <name evidence="7" type="ORF">LRX75_19630</name>
</gene>
<dbReference type="PRINTS" id="PR00455">
    <property type="entry name" value="HTHTETR"/>
</dbReference>
<dbReference type="InterPro" id="IPR023772">
    <property type="entry name" value="DNA-bd_HTH_TetR-type_CS"/>
</dbReference>
<dbReference type="InterPro" id="IPR039536">
    <property type="entry name" value="TetR_C_Proteobacteria"/>
</dbReference>
<dbReference type="GO" id="GO:0000976">
    <property type="term" value="F:transcription cis-regulatory region binding"/>
    <property type="evidence" value="ECO:0007669"/>
    <property type="project" value="TreeGrafter"/>
</dbReference>
<dbReference type="FunFam" id="1.10.10.60:FF:000141">
    <property type="entry name" value="TetR family transcriptional regulator"/>
    <property type="match status" value="1"/>
</dbReference>
<dbReference type="PROSITE" id="PS50977">
    <property type="entry name" value="HTH_TETR_2"/>
    <property type="match status" value="1"/>
</dbReference>
<dbReference type="Pfam" id="PF00440">
    <property type="entry name" value="TetR_N"/>
    <property type="match status" value="1"/>
</dbReference>
<evidence type="ECO:0000256" key="4">
    <source>
        <dbReference type="PROSITE-ProRule" id="PRU00335"/>
    </source>
</evidence>
<organism evidence="7 8">
    <name type="scientific">Rhizobium quercicola</name>
    <dbReference type="NCBI Taxonomy" id="2901226"/>
    <lineage>
        <taxon>Bacteria</taxon>
        <taxon>Pseudomonadati</taxon>
        <taxon>Pseudomonadota</taxon>
        <taxon>Alphaproteobacteria</taxon>
        <taxon>Hyphomicrobiales</taxon>
        <taxon>Rhizobiaceae</taxon>
        <taxon>Rhizobium/Agrobacterium group</taxon>
        <taxon>Rhizobium</taxon>
    </lineage>
</organism>
<evidence type="ECO:0000313" key="7">
    <source>
        <dbReference type="EMBL" id="MCD7111253.1"/>
    </source>
</evidence>
<dbReference type="Proteomes" id="UP001139089">
    <property type="component" value="Unassembled WGS sequence"/>
</dbReference>
<dbReference type="Pfam" id="PF14246">
    <property type="entry name" value="TetR_C_7"/>
    <property type="match status" value="1"/>
</dbReference>
<name>A0A9X1T8Z2_9HYPH</name>
<dbReference type="EMBL" id="JAJOZR010000014">
    <property type="protein sequence ID" value="MCD7111253.1"/>
    <property type="molecule type" value="Genomic_DNA"/>
</dbReference>
<protein>
    <submittedName>
        <fullName evidence="7">TetR/AcrR family transcriptional regulator</fullName>
    </submittedName>
</protein>
<accession>A0A9X1T8Z2</accession>
<feature type="DNA-binding region" description="H-T-H motif" evidence="4">
    <location>
        <begin position="77"/>
        <end position="96"/>
    </location>
</feature>
<dbReference type="InterPro" id="IPR050109">
    <property type="entry name" value="HTH-type_TetR-like_transc_reg"/>
</dbReference>
<keyword evidence="3" id="KW-0804">Transcription</keyword>
<comment type="caution">
    <text evidence="7">The sequence shown here is derived from an EMBL/GenBank/DDBJ whole genome shotgun (WGS) entry which is preliminary data.</text>
</comment>
<reference evidence="7" key="1">
    <citation type="submission" date="2021-12" db="EMBL/GenBank/DDBJ databases">
        <authorList>
            <person name="Li Y."/>
        </authorList>
    </citation>
    <scope>NUCLEOTIDE SEQUENCE</scope>
    <source>
        <strain evidence="7">DKSPLA3</strain>
    </source>
</reference>
<evidence type="ECO:0000256" key="1">
    <source>
        <dbReference type="ARBA" id="ARBA00023015"/>
    </source>
</evidence>
<dbReference type="AlphaFoldDB" id="A0A9X1T8Z2"/>
<dbReference type="RefSeq" id="WP_231816339.1">
    <property type="nucleotide sequence ID" value="NZ_JAJOZR010000014.1"/>
</dbReference>
<dbReference type="PANTHER" id="PTHR30055:SF146">
    <property type="entry name" value="HTH-TYPE TRANSCRIPTIONAL DUAL REGULATOR CECR"/>
    <property type="match status" value="1"/>
</dbReference>
<evidence type="ECO:0000256" key="2">
    <source>
        <dbReference type="ARBA" id="ARBA00023125"/>
    </source>
</evidence>
<proteinExistence type="predicted"/>